<evidence type="ECO:0000313" key="3">
    <source>
        <dbReference type="EMBL" id="PIW17657.1"/>
    </source>
</evidence>
<comment type="caution">
    <text evidence="3">The sequence shown here is derived from an EMBL/GenBank/DDBJ whole genome shotgun (WGS) entry which is preliminary data.</text>
</comment>
<dbReference type="InterPro" id="IPR016160">
    <property type="entry name" value="Ald_DH_CS_CYS"/>
</dbReference>
<evidence type="ECO:0000256" key="1">
    <source>
        <dbReference type="ARBA" id="ARBA00023002"/>
    </source>
</evidence>
<dbReference type="InterPro" id="IPR016161">
    <property type="entry name" value="Ald_DH/histidinol_DH"/>
</dbReference>
<dbReference type="PROSITE" id="PS00070">
    <property type="entry name" value="ALDEHYDE_DEHYDR_CYS"/>
    <property type="match status" value="1"/>
</dbReference>
<keyword evidence="1" id="KW-0560">Oxidoreductase</keyword>
<dbReference type="AlphaFoldDB" id="A0A2M7G6K1"/>
<dbReference type="PANTHER" id="PTHR43353">
    <property type="entry name" value="SUCCINATE-SEMIALDEHYDE DEHYDROGENASE, MITOCHONDRIAL"/>
    <property type="match status" value="1"/>
</dbReference>
<dbReference type="InterPro" id="IPR050740">
    <property type="entry name" value="Aldehyde_DH_Superfamily"/>
</dbReference>
<dbReference type="InterPro" id="IPR016163">
    <property type="entry name" value="Ald_DH_C"/>
</dbReference>
<dbReference type="Gene3D" id="3.40.605.10">
    <property type="entry name" value="Aldehyde Dehydrogenase, Chain A, domain 1"/>
    <property type="match status" value="1"/>
</dbReference>
<dbReference type="PANTHER" id="PTHR43353:SF5">
    <property type="entry name" value="SUCCINATE-SEMIALDEHYDE DEHYDROGENASE, MITOCHONDRIAL"/>
    <property type="match status" value="1"/>
</dbReference>
<dbReference type="Proteomes" id="UP000231019">
    <property type="component" value="Unassembled WGS sequence"/>
</dbReference>
<dbReference type="InterPro" id="IPR016162">
    <property type="entry name" value="Ald_DH_N"/>
</dbReference>
<protein>
    <submittedName>
        <fullName evidence="3">NADP-dependent glyceraldehyde-3-phosphate dehydrogenase</fullName>
    </submittedName>
</protein>
<dbReference type="SUPFAM" id="SSF53720">
    <property type="entry name" value="ALDH-like"/>
    <property type="match status" value="1"/>
</dbReference>
<evidence type="ECO:0000313" key="4">
    <source>
        <dbReference type="Proteomes" id="UP000231019"/>
    </source>
</evidence>
<organism evidence="3 4">
    <name type="scientific">bacterium (Candidatus Blackallbacteria) CG17_big_fil_post_rev_8_21_14_2_50_48_46</name>
    <dbReference type="NCBI Taxonomy" id="2014261"/>
    <lineage>
        <taxon>Bacteria</taxon>
        <taxon>Candidatus Blackallbacteria</taxon>
    </lineage>
</organism>
<evidence type="ECO:0000259" key="2">
    <source>
        <dbReference type="Pfam" id="PF00171"/>
    </source>
</evidence>
<dbReference type="InterPro" id="IPR015590">
    <property type="entry name" value="Aldehyde_DH_dom"/>
</dbReference>
<sequence>MHQNQAAPNQSPASIFPESLPAELLAQLPIHQREYLVNGELHLWEGPSEEVWSPIGSRSEKGFQPQLLGSLPRLDEAAALEALDAAVQAWDHGRGEWPTLTVEQRIQHVEDFIRQLKTRREPVVQLLMWEIGKSRADAAKEFDRSVDYLVDTIESLKDLDRASSRFEIEQGIIAQSRRSPLGVTLCMGPFNYPLNETFTTLFPALIMGNPVVFKPPKLGVLLYQPILELFQRCFPPGVINTVYGDGATIIGPLMGSGKIEVLAFIGSAKVANLLKKQHPAPHRLRCVLGLGAKNPAIVLADTDLELAIPECLSGALSFNGQRCTALKIFFVERSLVPDFLERMSNAISGLKAGLPWDPGVMLTPLPEPGKPSYFQAMVDDALSKGAQVINPGGGQIEESFFYPALLYPVTPEMQVYQVEQFGPVIPVVPFDDIQEPIDYIVHSAFGQQLSLFGSDPDTLAQLIDPLVNQVCRINLNSQCQRGPDSFPFAGRKGSAEGTLSVSDALRCFSIRTLVAAKQTALNQNLITQIVRERKSHFLSSDFIF</sequence>
<dbReference type="Gene3D" id="3.40.309.10">
    <property type="entry name" value="Aldehyde Dehydrogenase, Chain A, domain 2"/>
    <property type="match status" value="1"/>
</dbReference>
<accession>A0A2M7G6K1</accession>
<reference evidence="3 4" key="1">
    <citation type="submission" date="2017-09" db="EMBL/GenBank/DDBJ databases">
        <title>Depth-based differentiation of microbial function through sediment-hosted aquifers and enrichment of novel symbionts in the deep terrestrial subsurface.</title>
        <authorList>
            <person name="Probst A.J."/>
            <person name="Ladd B."/>
            <person name="Jarett J.K."/>
            <person name="Geller-Mcgrath D.E."/>
            <person name="Sieber C.M."/>
            <person name="Emerson J.B."/>
            <person name="Anantharaman K."/>
            <person name="Thomas B.C."/>
            <person name="Malmstrom R."/>
            <person name="Stieglmeier M."/>
            <person name="Klingl A."/>
            <person name="Woyke T."/>
            <person name="Ryan C.M."/>
            <person name="Banfield J.F."/>
        </authorList>
    </citation>
    <scope>NUCLEOTIDE SEQUENCE [LARGE SCALE GENOMIC DNA]</scope>
    <source>
        <strain evidence="3">CG17_big_fil_post_rev_8_21_14_2_50_48_46</strain>
    </source>
</reference>
<feature type="domain" description="Aldehyde dehydrogenase" evidence="2">
    <location>
        <begin position="66"/>
        <end position="509"/>
    </location>
</feature>
<dbReference type="CDD" id="cd07082">
    <property type="entry name" value="ALDH_F11_NP-GAPDH"/>
    <property type="match status" value="1"/>
</dbReference>
<gene>
    <name evidence="3" type="ORF">COW36_07900</name>
</gene>
<dbReference type="GO" id="GO:0016620">
    <property type="term" value="F:oxidoreductase activity, acting on the aldehyde or oxo group of donors, NAD or NADP as acceptor"/>
    <property type="evidence" value="ECO:0007669"/>
    <property type="project" value="InterPro"/>
</dbReference>
<name>A0A2M7G6K1_9BACT</name>
<proteinExistence type="predicted"/>
<dbReference type="Pfam" id="PF00171">
    <property type="entry name" value="Aldedh"/>
    <property type="match status" value="1"/>
</dbReference>
<dbReference type="EMBL" id="PFFQ01000022">
    <property type="protein sequence ID" value="PIW17657.1"/>
    <property type="molecule type" value="Genomic_DNA"/>
</dbReference>